<comment type="caution">
    <text evidence="1">The sequence shown here is derived from an EMBL/GenBank/DDBJ whole genome shotgun (WGS) entry which is preliminary data.</text>
</comment>
<keyword evidence="2" id="KW-1185">Reference proteome</keyword>
<organism evidence="1 2">
    <name type="scientific">Steinernema carpocapsae</name>
    <name type="common">Entomopathogenic nematode</name>
    <dbReference type="NCBI Taxonomy" id="34508"/>
    <lineage>
        <taxon>Eukaryota</taxon>
        <taxon>Metazoa</taxon>
        <taxon>Ecdysozoa</taxon>
        <taxon>Nematoda</taxon>
        <taxon>Chromadorea</taxon>
        <taxon>Rhabditida</taxon>
        <taxon>Tylenchina</taxon>
        <taxon>Panagrolaimomorpha</taxon>
        <taxon>Strongyloidoidea</taxon>
        <taxon>Steinernematidae</taxon>
        <taxon>Steinernema</taxon>
    </lineage>
</organism>
<dbReference type="Proteomes" id="UP000298663">
    <property type="component" value="Unassembled WGS sequence"/>
</dbReference>
<accession>A0A4U5P0G5</accession>
<evidence type="ECO:0000313" key="2">
    <source>
        <dbReference type="Proteomes" id="UP000298663"/>
    </source>
</evidence>
<proteinExistence type="predicted"/>
<evidence type="ECO:0000313" key="1">
    <source>
        <dbReference type="EMBL" id="TKR89437.1"/>
    </source>
</evidence>
<reference evidence="1 2" key="1">
    <citation type="journal article" date="2015" name="Genome Biol.">
        <title>Comparative genomics of Steinernema reveals deeply conserved gene regulatory networks.</title>
        <authorList>
            <person name="Dillman A.R."/>
            <person name="Macchietto M."/>
            <person name="Porter C.F."/>
            <person name="Rogers A."/>
            <person name="Williams B."/>
            <person name="Antoshechkin I."/>
            <person name="Lee M.M."/>
            <person name="Goodwin Z."/>
            <person name="Lu X."/>
            <person name="Lewis E.E."/>
            <person name="Goodrich-Blair H."/>
            <person name="Stock S.P."/>
            <person name="Adams B.J."/>
            <person name="Sternberg P.W."/>
            <person name="Mortazavi A."/>
        </authorList>
    </citation>
    <scope>NUCLEOTIDE SEQUENCE [LARGE SCALE GENOMIC DNA]</scope>
    <source>
        <strain evidence="1 2">ALL</strain>
    </source>
</reference>
<dbReference type="EMBL" id="AZBU02000003">
    <property type="protein sequence ID" value="TKR89437.1"/>
    <property type="molecule type" value="Genomic_DNA"/>
</dbReference>
<sequence>MYYSVPIPVRSIEPKNAHNRCLFDVCNSNCDSVAVAKPTGPSRRRKACKRQMAPLRNPRLLNQDRVWKVS</sequence>
<name>A0A4U5P0G5_STECR</name>
<protein>
    <submittedName>
        <fullName evidence="1">Uncharacterized protein</fullName>
    </submittedName>
</protein>
<gene>
    <name evidence="1" type="ORF">L596_013541</name>
</gene>
<reference evidence="1 2" key="2">
    <citation type="journal article" date="2019" name="G3 (Bethesda)">
        <title>Hybrid Assembly of the Genome of the Entomopathogenic Nematode Steinernema carpocapsae Identifies the X-Chromosome.</title>
        <authorList>
            <person name="Serra L."/>
            <person name="Macchietto M."/>
            <person name="Macias-Munoz A."/>
            <person name="McGill C.J."/>
            <person name="Rodriguez I.M."/>
            <person name="Rodriguez B."/>
            <person name="Murad R."/>
            <person name="Mortazavi A."/>
        </authorList>
    </citation>
    <scope>NUCLEOTIDE SEQUENCE [LARGE SCALE GENOMIC DNA]</scope>
    <source>
        <strain evidence="1 2">ALL</strain>
    </source>
</reference>
<dbReference type="AlphaFoldDB" id="A0A4U5P0G5"/>